<proteinExistence type="inferred from homology"/>
<dbReference type="Proteomes" id="UP001301958">
    <property type="component" value="Unassembled WGS sequence"/>
</dbReference>
<comment type="caution">
    <text evidence="7">The sequence shown here is derived from an EMBL/GenBank/DDBJ whole genome shotgun (WGS) entry which is preliminary data.</text>
</comment>
<dbReference type="Pfam" id="PF08546">
    <property type="entry name" value="ApbA_C"/>
    <property type="match status" value="1"/>
</dbReference>
<evidence type="ECO:0000259" key="5">
    <source>
        <dbReference type="Pfam" id="PF02558"/>
    </source>
</evidence>
<comment type="similarity">
    <text evidence="1">Belongs to the ketopantoate reductase family.</text>
</comment>
<dbReference type="AlphaFoldDB" id="A0AAN7BZA1"/>
<dbReference type="InterPro" id="IPR013752">
    <property type="entry name" value="KPA_reductase"/>
</dbReference>
<feature type="region of interest" description="Disordered" evidence="4">
    <location>
        <begin position="187"/>
        <end position="215"/>
    </location>
</feature>
<dbReference type="InterPro" id="IPR050838">
    <property type="entry name" value="Ketopantoate_reductase"/>
</dbReference>
<dbReference type="GO" id="GO:0008677">
    <property type="term" value="F:2-dehydropantoate 2-reductase activity"/>
    <property type="evidence" value="ECO:0007669"/>
    <property type="project" value="TreeGrafter"/>
</dbReference>
<feature type="compositionally biased region" description="Acidic residues" evidence="4">
    <location>
        <begin position="199"/>
        <end position="209"/>
    </location>
</feature>
<dbReference type="PANTHER" id="PTHR43765:SF2">
    <property type="entry name" value="2-DEHYDROPANTOATE 2-REDUCTASE"/>
    <property type="match status" value="1"/>
</dbReference>
<dbReference type="InterPro" id="IPR013328">
    <property type="entry name" value="6PGD_dom2"/>
</dbReference>
<evidence type="ECO:0000313" key="8">
    <source>
        <dbReference type="Proteomes" id="UP001301958"/>
    </source>
</evidence>
<dbReference type="InterPro" id="IPR036291">
    <property type="entry name" value="NAD(P)-bd_dom_sf"/>
</dbReference>
<dbReference type="Pfam" id="PF02558">
    <property type="entry name" value="ApbA"/>
    <property type="match status" value="1"/>
</dbReference>
<sequence>MKFDQGPKPTNKIGRALRFNPHRIYILGLGNLGKYIAYSLKNFNRDAPVRMIIPNAALHKKFAKDPRIIYQHYDGVTRYTSHDLSSTGLNISRHIKNLIISTHPSQAASAIKQLRPMLGSDSDVLFLQQGFGVMEDVLKLWPYKSKRPNFWTGLCRAKITTPPGGGDFTIYHEKPGPLEIGPIFEGIGGRLKPRSTEEEKAEEEEEEEDSNKVKSETQELPYLIQQLVGTPSLDVRILPSKVMYLNQLEKLAIQAVLHGTAGLFGCPIGQLRDNSERQRILSLITDEVCQVIYALRPEGKLGSGYGNIRYKLLPKNLKTLLNSQIAEQENNHSLLQKWEPVRHRNPNEKNYPTELNNGLSLEDVTGYVVRKGNELGVPVPNNEIMLEMLRAGRTLKYKQADRFFYVQKNWQEGGLEPSVELPPRRWRERQWSW</sequence>
<evidence type="ECO:0000256" key="1">
    <source>
        <dbReference type="ARBA" id="ARBA00007870"/>
    </source>
</evidence>
<evidence type="ECO:0008006" key="9">
    <source>
        <dbReference type="Google" id="ProtNLM"/>
    </source>
</evidence>
<reference evidence="7" key="1">
    <citation type="journal article" date="2023" name="Mol. Phylogenet. Evol.">
        <title>Genome-scale phylogeny and comparative genomics of the fungal order Sordariales.</title>
        <authorList>
            <person name="Hensen N."/>
            <person name="Bonometti L."/>
            <person name="Westerberg I."/>
            <person name="Brannstrom I.O."/>
            <person name="Guillou S."/>
            <person name="Cros-Aarteil S."/>
            <person name="Calhoun S."/>
            <person name="Haridas S."/>
            <person name="Kuo A."/>
            <person name="Mondo S."/>
            <person name="Pangilinan J."/>
            <person name="Riley R."/>
            <person name="LaButti K."/>
            <person name="Andreopoulos B."/>
            <person name="Lipzen A."/>
            <person name="Chen C."/>
            <person name="Yan M."/>
            <person name="Daum C."/>
            <person name="Ng V."/>
            <person name="Clum A."/>
            <person name="Steindorff A."/>
            <person name="Ohm R.A."/>
            <person name="Martin F."/>
            <person name="Silar P."/>
            <person name="Natvig D.O."/>
            <person name="Lalanne C."/>
            <person name="Gautier V."/>
            <person name="Ament-Velasquez S.L."/>
            <person name="Kruys A."/>
            <person name="Hutchinson M.I."/>
            <person name="Powell A.J."/>
            <person name="Barry K."/>
            <person name="Miller A.N."/>
            <person name="Grigoriev I.V."/>
            <person name="Debuchy R."/>
            <person name="Gladieux P."/>
            <person name="Hiltunen Thoren M."/>
            <person name="Johannesson H."/>
        </authorList>
    </citation>
    <scope>NUCLEOTIDE SEQUENCE</scope>
    <source>
        <strain evidence="7">CBS 990.96</strain>
    </source>
</reference>
<evidence type="ECO:0000256" key="3">
    <source>
        <dbReference type="ARBA" id="ARBA00023002"/>
    </source>
</evidence>
<keyword evidence="8" id="KW-1185">Reference proteome</keyword>
<dbReference type="InterPro" id="IPR013332">
    <property type="entry name" value="KPR_N"/>
</dbReference>
<gene>
    <name evidence="7" type="ORF">QBC38DRAFT_96870</name>
</gene>
<evidence type="ECO:0000256" key="2">
    <source>
        <dbReference type="ARBA" id="ARBA00022857"/>
    </source>
</evidence>
<dbReference type="GO" id="GO:0005739">
    <property type="term" value="C:mitochondrion"/>
    <property type="evidence" value="ECO:0007669"/>
    <property type="project" value="TreeGrafter"/>
</dbReference>
<dbReference type="Gene3D" id="1.10.1040.10">
    <property type="entry name" value="N-(1-d-carboxylethyl)-l-norvaline Dehydrogenase, domain 2"/>
    <property type="match status" value="1"/>
</dbReference>
<protein>
    <recommendedName>
        <fullName evidence="9">Ketopantoate reductase C-terminal domain-containing protein</fullName>
    </recommendedName>
</protein>
<feature type="domain" description="Ketopantoate reductase C-terminal" evidence="6">
    <location>
        <begin position="246"/>
        <end position="391"/>
    </location>
</feature>
<dbReference type="SUPFAM" id="SSF51735">
    <property type="entry name" value="NAD(P)-binding Rossmann-fold domains"/>
    <property type="match status" value="1"/>
</dbReference>
<reference evidence="7" key="2">
    <citation type="submission" date="2023-05" db="EMBL/GenBank/DDBJ databases">
        <authorList>
            <consortium name="Lawrence Berkeley National Laboratory"/>
            <person name="Steindorff A."/>
            <person name="Hensen N."/>
            <person name="Bonometti L."/>
            <person name="Westerberg I."/>
            <person name="Brannstrom I.O."/>
            <person name="Guillou S."/>
            <person name="Cros-Aarteil S."/>
            <person name="Calhoun S."/>
            <person name="Haridas S."/>
            <person name="Kuo A."/>
            <person name="Mondo S."/>
            <person name="Pangilinan J."/>
            <person name="Riley R."/>
            <person name="Labutti K."/>
            <person name="Andreopoulos B."/>
            <person name="Lipzen A."/>
            <person name="Chen C."/>
            <person name="Yanf M."/>
            <person name="Daum C."/>
            <person name="Ng V."/>
            <person name="Clum A."/>
            <person name="Ohm R."/>
            <person name="Martin F."/>
            <person name="Silar P."/>
            <person name="Natvig D."/>
            <person name="Lalanne C."/>
            <person name="Gautier V."/>
            <person name="Ament-Velasquez S.L."/>
            <person name="Kruys A."/>
            <person name="Hutchinson M.I."/>
            <person name="Powell A.J."/>
            <person name="Barry K."/>
            <person name="Miller A.N."/>
            <person name="Grigoriev I.V."/>
            <person name="Debuchy R."/>
            <person name="Gladieux P."/>
            <person name="Thoren M.H."/>
            <person name="Johannesson H."/>
        </authorList>
    </citation>
    <scope>NUCLEOTIDE SEQUENCE</scope>
    <source>
        <strain evidence="7">CBS 990.96</strain>
    </source>
</reference>
<evidence type="ECO:0000313" key="7">
    <source>
        <dbReference type="EMBL" id="KAK4232416.1"/>
    </source>
</evidence>
<evidence type="ECO:0000259" key="6">
    <source>
        <dbReference type="Pfam" id="PF08546"/>
    </source>
</evidence>
<evidence type="ECO:0000256" key="4">
    <source>
        <dbReference type="SAM" id="MobiDB-lite"/>
    </source>
</evidence>
<name>A0AAN7BZA1_9PEZI</name>
<dbReference type="Gene3D" id="3.40.50.720">
    <property type="entry name" value="NAD(P)-binding Rossmann-like Domain"/>
    <property type="match status" value="1"/>
</dbReference>
<keyword evidence="3" id="KW-0560">Oxidoreductase</keyword>
<dbReference type="EMBL" id="MU865288">
    <property type="protein sequence ID" value="KAK4232416.1"/>
    <property type="molecule type" value="Genomic_DNA"/>
</dbReference>
<dbReference type="InterPro" id="IPR008927">
    <property type="entry name" value="6-PGluconate_DH-like_C_sf"/>
</dbReference>
<dbReference type="SUPFAM" id="SSF48179">
    <property type="entry name" value="6-phosphogluconate dehydrogenase C-terminal domain-like"/>
    <property type="match status" value="1"/>
</dbReference>
<dbReference type="PANTHER" id="PTHR43765">
    <property type="entry name" value="2-DEHYDROPANTOATE 2-REDUCTASE-RELATED"/>
    <property type="match status" value="1"/>
</dbReference>
<organism evidence="7 8">
    <name type="scientific">Podospora fimiseda</name>
    <dbReference type="NCBI Taxonomy" id="252190"/>
    <lineage>
        <taxon>Eukaryota</taxon>
        <taxon>Fungi</taxon>
        <taxon>Dikarya</taxon>
        <taxon>Ascomycota</taxon>
        <taxon>Pezizomycotina</taxon>
        <taxon>Sordariomycetes</taxon>
        <taxon>Sordariomycetidae</taxon>
        <taxon>Sordariales</taxon>
        <taxon>Podosporaceae</taxon>
        <taxon>Podospora</taxon>
    </lineage>
</organism>
<dbReference type="GO" id="GO:0050661">
    <property type="term" value="F:NADP binding"/>
    <property type="evidence" value="ECO:0007669"/>
    <property type="project" value="TreeGrafter"/>
</dbReference>
<keyword evidence="2" id="KW-0521">NADP</keyword>
<accession>A0AAN7BZA1</accession>
<feature type="domain" description="Ketopantoate reductase N-terminal" evidence="5">
    <location>
        <begin position="24"/>
        <end position="182"/>
    </location>
</feature>